<dbReference type="EMBL" id="BARU01032166">
    <property type="protein sequence ID" value="GAH67937.1"/>
    <property type="molecule type" value="Genomic_DNA"/>
</dbReference>
<evidence type="ECO:0000256" key="3">
    <source>
        <dbReference type="ARBA" id="ARBA00022840"/>
    </source>
</evidence>
<proteinExistence type="predicted"/>
<feature type="domain" description="Glutamyl/glutaminyl-tRNA synthetase class Ib catalytic" evidence="5">
    <location>
        <begin position="6"/>
        <end position="68"/>
    </location>
</feature>
<dbReference type="GO" id="GO:0005524">
    <property type="term" value="F:ATP binding"/>
    <property type="evidence" value="ECO:0007669"/>
    <property type="project" value="UniProtKB-KW"/>
</dbReference>
<dbReference type="Pfam" id="PF00749">
    <property type="entry name" value="tRNA-synt_1c"/>
    <property type="match status" value="1"/>
</dbReference>
<dbReference type="GO" id="GO:0043039">
    <property type="term" value="P:tRNA aminoacylation"/>
    <property type="evidence" value="ECO:0007669"/>
    <property type="project" value="InterPro"/>
</dbReference>
<accession>X1HEV2</accession>
<keyword evidence="1" id="KW-0436">Ligase</keyword>
<evidence type="ECO:0000313" key="6">
    <source>
        <dbReference type="EMBL" id="GAH67937.1"/>
    </source>
</evidence>
<evidence type="ECO:0000256" key="1">
    <source>
        <dbReference type="ARBA" id="ARBA00022598"/>
    </source>
</evidence>
<keyword evidence="3" id="KW-0067">ATP-binding</keyword>
<evidence type="ECO:0000256" key="4">
    <source>
        <dbReference type="ARBA" id="ARBA00023146"/>
    </source>
</evidence>
<dbReference type="InterPro" id="IPR014729">
    <property type="entry name" value="Rossmann-like_a/b/a_fold"/>
</dbReference>
<protein>
    <recommendedName>
        <fullName evidence="5">Glutamyl/glutaminyl-tRNA synthetase class Ib catalytic domain-containing protein</fullName>
    </recommendedName>
</protein>
<dbReference type="SUPFAM" id="SSF52374">
    <property type="entry name" value="Nucleotidylyl transferase"/>
    <property type="match status" value="1"/>
</dbReference>
<organism evidence="6">
    <name type="scientific">marine sediment metagenome</name>
    <dbReference type="NCBI Taxonomy" id="412755"/>
    <lineage>
        <taxon>unclassified sequences</taxon>
        <taxon>metagenomes</taxon>
        <taxon>ecological metagenomes</taxon>
    </lineage>
</organism>
<keyword evidence="4" id="KW-0030">Aminoacyl-tRNA synthetase</keyword>
<evidence type="ECO:0000256" key="2">
    <source>
        <dbReference type="ARBA" id="ARBA00022741"/>
    </source>
</evidence>
<dbReference type="Gene3D" id="3.40.50.620">
    <property type="entry name" value="HUPs"/>
    <property type="match status" value="1"/>
</dbReference>
<gene>
    <name evidence="6" type="ORF">S03H2_50761</name>
</gene>
<keyword evidence="2" id="KW-0547">Nucleotide-binding</keyword>
<reference evidence="6" key="1">
    <citation type="journal article" date="2014" name="Front. Microbiol.">
        <title>High frequency of phylogenetically diverse reductive dehalogenase-homologous genes in deep subseafloor sedimentary metagenomes.</title>
        <authorList>
            <person name="Kawai M."/>
            <person name="Futagami T."/>
            <person name="Toyoda A."/>
            <person name="Takaki Y."/>
            <person name="Nishi S."/>
            <person name="Hori S."/>
            <person name="Arai W."/>
            <person name="Tsubouchi T."/>
            <person name="Morono Y."/>
            <person name="Uchiyama I."/>
            <person name="Ito T."/>
            <person name="Fujiyama A."/>
            <person name="Inagaki F."/>
            <person name="Takami H."/>
        </authorList>
    </citation>
    <scope>NUCLEOTIDE SEQUENCE</scope>
    <source>
        <strain evidence="6">Expedition CK06-06</strain>
    </source>
</reference>
<dbReference type="AlphaFoldDB" id="X1HEV2"/>
<comment type="caution">
    <text evidence="6">The sequence shown here is derived from an EMBL/GenBank/DDBJ whole genome shotgun (WGS) entry which is preliminary data.</text>
</comment>
<dbReference type="InterPro" id="IPR020058">
    <property type="entry name" value="Glu/Gln-tRNA-synth_Ib_cat-dom"/>
</dbReference>
<dbReference type="GO" id="GO:0004812">
    <property type="term" value="F:aminoacyl-tRNA ligase activity"/>
    <property type="evidence" value="ECO:0007669"/>
    <property type="project" value="UniProtKB-KW"/>
</dbReference>
<evidence type="ECO:0000259" key="5">
    <source>
        <dbReference type="Pfam" id="PF00749"/>
    </source>
</evidence>
<name>X1HEV2_9ZZZZ</name>
<sequence length="71" mass="8579">MRISEAEHPRVGTKYIVWPMLEFSWAIDDYLIGVTHILRGSDLIKEDHIEEFIWNHFKWKKAEFNHICSSY</sequence>